<dbReference type="AlphaFoldDB" id="A0A1G7GZW8"/>
<protein>
    <submittedName>
        <fullName evidence="1">Uncharacterized protein</fullName>
    </submittedName>
</protein>
<organism evidence="1 2">
    <name type="scientific">Rhodobacter capsulatus</name>
    <name type="common">Rhodopseudomonas capsulata</name>
    <dbReference type="NCBI Taxonomy" id="1061"/>
    <lineage>
        <taxon>Bacteria</taxon>
        <taxon>Pseudomonadati</taxon>
        <taxon>Pseudomonadota</taxon>
        <taxon>Alphaproteobacteria</taxon>
        <taxon>Rhodobacterales</taxon>
        <taxon>Rhodobacter group</taxon>
        <taxon>Rhodobacter</taxon>
    </lineage>
</organism>
<gene>
    <name evidence="1" type="ORF">SAMN04244550_01355</name>
</gene>
<proteinExistence type="predicted"/>
<name>A0A1G7GZW8_RHOCA</name>
<dbReference type="RefSeq" id="WP_074553262.1">
    <property type="nucleotide sequence ID" value="NZ_CP119563.1"/>
</dbReference>
<evidence type="ECO:0000313" key="1">
    <source>
        <dbReference type="EMBL" id="SDE93712.1"/>
    </source>
</evidence>
<accession>A0A1G7GZW8</accession>
<sequence>MTTPKPTATITLAGLRRLTGAEAGELESMIAAGTLPALDGDRLPMVEAVQAFLHHLRDTARTASASAAMARARDARAEASELALAISRRDLVPDAEAETAADYVCGVIVDRIGGLPARVTRDLRDRRRIEETLRAAQEGIAADLASDT</sequence>
<dbReference type="EMBL" id="FNAY01000005">
    <property type="protein sequence ID" value="SDE93712.1"/>
    <property type="molecule type" value="Genomic_DNA"/>
</dbReference>
<dbReference type="OrthoDB" id="7691665at2"/>
<dbReference type="Proteomes" id="UP000183812">
    <property type="component" value="Unassembled WGS sequence"/>
</dbReference>
<evidence type="ECO:0000313" key="2">
    <source>
        <dbReference type="Proteomes" id="UP000183812"/>
    </source>
</evidence>
<reference evidence="1 2" key="1">
    <citation type="submission" date="2016-10" db="EMBL/GenBank/DDBJ databases">
        <authorList>
            <person name="de Groot N.N."/>
        </authorList>
    </citation>
    <scope>NUCLEOTIDE SEQUENCE [LARGE SCALE GENOMIC DNA]</scope>
    <source>
        <strain evidence="2">DSM 938 / 37b4</strain>
    </source>
</reference>